<keyword evidence="3" id="KW-1185">Reference proteome</keyword>
<feature type="domain" description="BACON" evidence="1">
    <location>
        <begin position="60"/>
        <end position="112"/>
    </location>
</feature>
<dbReference type="Proteomes" id="UP000030889">
    <property type="component" value="Unassembled WGS sequence"/>
</dbReference>
<accession>A0ABR4YIC6</accession>
<dbReference type="PROSITE" id="PS51257">
    <property type="entry name" value="PROKAR_LIPOPROTEIN"/>
    <property type="match status" value="1"/>
</dbReference>
<proteinExistence type="predicted"/>
<evidence type="ECO:0000259" key="1">
    <source>
        <dbReference type="Pfam" id="PF13004"/>
    </source>
</evidence>
<evidence type="ECO:0000313" key="3">
    <source>
        <dbReference type="Proteomes" id="UP000030889"/>
    </source>
</evidence>
<sequence>MKRILSKGLAVVLALAACTGCKSTGGETFHYVNLSQVLCTFLGEENQPLEITVKASPADYEVAPGASWLKAEKSEDGKTLTLTVEDNETGAERSTTVTVEAGQAVQQITVNQLAKDNEFARYRRLETFQSGAAISPNGKYVGGFVPSIAPDDSWQYSPTIIDMETGDVYEFGPYPEAVYYMTDNMCISDQGVLFIHDGSNGGMIIVDTEGNVTKLDAYEGYRGAPIISSVSADGRYWVGYAVKGRVGEDNAPSKALLWIDGVPHELPWPELNYRDEATWYGGMARGISANGEIIYGTSWENWDFGMLYWVNNGENTAAPKWVGHDVREVVPVTMKMGDGTEYETHLVKGCKCTAENTKVSPNGKWIATKYCEDSVSDDGISMYTSETPAFYNTETETTVIVNDYGSGSGTHVTDDGIAFIGLGSLGVTACMVYDLNTGTDLGSMADWVYDTYGIIIPDSGFISYVTPDGKSVIGSFPMASAGGVTYVSWYIAPPIGK</sequence>
<reference evidence="2 3" key="1">
    <citation type="submission" date="2014-09" db="EMBL/GenBank/DDBJ databases">
        <title>Alistipes sp. 627, sp. nov., a novel member of the family Rikenellaceae isolated from human faeces.</title>
        <authorList>
            <person name="Shkoporov A.N."/>
            <person name="Chaplin A.V."/>
            <person name="Motuzova O.V."/>
            <person name="Kafarskaia L.I."/>
            <person name="Khokhlova E.V."/>
            <person name="Efimov B.A."/>
        </authorList>
    </citation>
    <scope>NUCLEOTIDE SEQUENCE [LARGE SCALE GENOMIC DNA]</scope>
    <source>
        <strain evidence="2 3">627</strain>
    </source>
</reference>
<gene>
    <name evidence="2" type="ORF">LG35_07335</name>
</gene>
<name>A0ABR4YIC6_9BACT</name>
<protein>
    <recommendedName>
        <fullName evidence="1">BACON domain-containing protein</fullName>
    </recommendedName>
</protein>
<comment type="caution">
    <text evidence="2">The sequence shown here is derived from an EMBL/GenBank/DDBJ whole genome shotgun (WGS) entry which is preliminary data.</text>
</comment>
<evidence type="ECO:0000313" key="2">
    <source>
        <dbReference type="EMBL" id="KHE41816.1"/>
    </source>
</evidence>
<organism evidence="2 3">
    <name type="scientific">Alistipes inops</name>
    <dbReference type="NCBI Taxonomy" id="1501391"/>
    <lineage>
        <taxon>Bacteria</taxon>
        <taxon>Pseudomonadati</taxon>
        <taxon>Bacteroidota</taxon>
        <taxon>Bacteroidia</taxon>
        <taxon>Bacteroidales</taxon>
        <taxon>Rikenellaceae</taxon>
        <taxon>Alistipes</taxon>
    </lineage>
</organism>
<dbReference type="InterPro" id="IPR013783">
    <property type="entry name" value="Ig-like_fold"/>
</dbReference>
<dbReference type="InterPro" id="IPR024361">
    <property type="entry name" value="BACON"/>
</dbReference>
<dbReference type="Pfam" id="PF13004">
    <property type="entry name" value="BACON"/>
    <property type="match status" value="1"/>
</dbReference>
<dbReference type="RefSeq" id="WP_035473578.1">
    <property type="nucleotide sequence ID" value="NZ_JRGF01000008.1"/>
</dbReference>
<dbReference type="Gene3D" id="2.60.40.10">
    <property type="entry name" value="Immunoglobulins"/>
    <property type="match status" value="1"/>
</dbReference>
<dbReference type="CDD" id="cd14948">
    <property type="entry name" value="BACON"/>
    <property type="match status" value="1"/>
</dbReference>
<dbReference type="EMBL" id="JRGF01000008">
    <property type="protein sequence ID" value="KHE41816.1"/>
    <property type="molecule type" value="Genomic_DNA"/>
</dbReference>